<sequence length="78" mass="8867">YDSMKWSPTLGVGEMVNSKNRFVSCGDEEQSHTSSFRPVQQVTAKCSQQQLVGNEQEPDRRKDSKGDVDRQASYRIVE</sequence>
<evidence type="ECO:0000313" key="2">
    <source>
        <dbReference type="EMBL" id="KAK6638870.1"/>
    </source>
</evidence>
<feature type="compositionally biased region" description="Basic and acidic residues" evidence="1">
    <location>
        <begin position="57"/>
        <end position="78"/>
    </location>
</feature>
<dbReference type="AlphaFoldDB" id="A0AAN8P862"/>
<dbReference type="Proteomes" id="UP001372834">
    <property type="component" value="Unassembled WGS sequence"/>
</dbReference>
<comment type="caution">
    <text evidence="2">The sequence shown here is derived from an EMBL/GenBank/DDBJ whole genome shotgun (WGS) entry which is preliminary data.</text>
</comment>
<name>A0AAN8P862_POLSC</name>
<protein>
    <submittedName>
        <fullName evidence="2">Uncharacterized protein</fullName>
    </submittedName>
</protein>
<reference evidence="2 3" key="1">
    <citation type="submission" date="2023-10" db="EMBL/GenBank/DDBJ databases">
        <title>Genomes of two closely related lineages of the louse Polyplax serrata with different host specificities.</title>
        <authorList>
            <person name="Martinu J."/>
            <person name="Tarabai H."/>
            <person name="Stefka J."/>
            <person name="Hypsa V."/>
        </authorList>
    </citation>
    <scope>NUCLEOTIDE SEQUENCE [LARGE SCALE GENOMIC DNA]</scope>
    <source>
        <strain evidence="2">HR10_N</strain>
    </source>
</reference>
<evidence type="ECO:0000256" key="1">
    <source>
        <dbReference type="SAM" id="MobiDB-lite"/>
    </source>
</evidence>
<feature type="non-terminal residue" evidence="2">
    <location>
        <position position="1"/>
    </location>
</feature>
<evidence type="ECO:0000313" key="3">
    <source>
        <dbReference type="Proteomes" id="UP001372834"/>
    </source>
</evidence>
<feature type="compositionally biased region" description="Polar residues" evidence="1">
    <location>
        <begin position="32"/>
        <end position="53"/>
    </location>
</feature>
<organism evidence="2 3">
    <name type="scientific">Polyplax serrata</name>
    <name type="common">Common mouse louse</name>
    <dbReference type="NCBI Taxonomy" id="468196"/>
    <lineage>
        <taxon>Eukaryota</taxon>
        <taxon>Metazoa</taxon>
        <taxon>Ecdysozoa</taxon>
        <taxon>Arthropoda</taxon>
        <taxon>Hexapoda</taxon>
        <taxon>Insecta</taxon>
        <taxon>Pterygota</taxon>
        <taxon>Neoptera</taxon>
        <taxon>Paraneoptera</taxon>
        <taxon>Psocodea</taxon>
        <taxon>Troctomorpha</taxon>
        <taxon>Phthiraptera</taxon>
        <taxon>Anoplura</taxon>
        <taxon>Polyplacidae</taxon>
        <taxon>Polyplax</taxon>
    </lineage>
</organism>
<accession>A0AAN8P862</accession>
<feature type="region of interest" description="Disordered" evidence="1">
    <location>
        <begin position="26"/>
        <end position="78"/>
    </location>
</feature>
<proteinExistence type="predicted"/>
<gene>
    <name evidence="2" type="ORF">RUM43_007139</name>
</gene>
<dbReference type="EMBL" id="JAWJWE010000003">
    <property type="protein sequence ID" value="KAK6638870.1"/>
    <property type="molecule type" value="Genomic_DNA"/>
</dbReference>